<accession>A0A6J4VIL4</accession>
<gene>
    <name evidence="3" type="ORF">AVDCRST_MAG86-2554</name>
</gene>
<dbReference type="Gene3D" id="3.40.50.720">
    <property type="entry name" value="NAD(P)-binding Rossmann-like Domain"/>
    <property type="match status" value="1"/>
</dbReference>
<keyword evidence="1" id="KW-0520">NAD</keyword>
<dbReference type="EMBL" id="CADCWP010000225">
    <property type="protein sequence ID" value="CAA9578999.1"/>
    <property type="molecule type" value="Genomic_DNA"/>
</dbReference>
<dbReference type="Pfam" id="PF01370">
    <property type="entry name" value="Epimerase"/>
    <property type="match status" value="1"/>
</dbReference>
<dbReference type="PRINTS" id="PR01713">
    <property type="entry name" value="NUCEPIMERASE"/>
</dbReference>
<name>A0A6J4VIL4_9DEIN</name>
<feature type="domain" description="NAD-dependent epimerase/dehydratase" evidence="2">
    <location>
        <begin position="3"/>
        <end position="242"/>
    </location>
</feature>
<organism evidence="3">
    <name type="scientific">uncultured Truepera sp</name>
    <dbReference type="NCBI Taxonomy" id="543023"/>
    <lineage>
        <taxon>Bacteria</taxon>
        <taxon>Thermotogati</taxon>
        <taxon>Deinococcota</taxon>
        <taxon>Deinococci</taxon>
        <taxon>Trueperales</taxon>
        <taxon>Trueperaceae</taxon>
        <taxon>Truepera</taxon>
        <taxon>environmental samples</taxon>
    </lineage>
</organism>
<proteinExistence type="predicted"/>
<evidence type="ECO:0000259" key="2">
    <source>
        <dbReference type="Pfam" id="PF01370"/>
    </source>
</evidence>
<reference evidence="3" key="1">
    <citation type="submission" date="2020-02" db="EMBL/GenBank/DDBJ databases">
        <authorList>
            <person name="Meier V. D."/>
        </authorList>
    </citation>
    <scope>NUCLEOTIDE SEQUENCE</scope>
    <source>
        <strain evidence="3">AVDCRST_MAG86</strain>
    </source>
</reference>
<dbReference type="InterPro" id="IPR001509">
    <property type="entry name" value="Epimerase_deHydtase"/>
</dbReference>
<dbReference type="InterPro" id="IPR036291">
    <property type="entry name" value="NAD(P)-bd_dom_sf"/>
</dbReference>
<dbReference type="AlphaFoldDB" id="A0A6J4VIL4"/>
<dbReference type="SUPFAM" id="SSF51735">
    <property type="entry name" value="NAD(P)-binding Rossmann-fold domains"/>
    <property type="match status" value="1"/>
</dbReference>
<dbReference type="PANTHER" id="PTHR43574">
    <property type="entry name" value="EPIMERASE-RELATED"/>
    <property type="match status" value="1"/>
</dbReference>
<evidence type="ECO:0000256" key="1">
    <source>
        <dbReference type="ARBA" id="ARBA00023027"/>
    </source>
</evidence>
<sequence>MKVLVTGAAGFVGSHLAERLAARGDTVVGVDNFNDYYDPARKRRNASVLAQHQVSVLEADIRDRARMFGLFEEERFDAVAHIAAMAGVRNSVANPALYTDVNLVATQGLMDAAREFGAENFVFASTSSIYGDTPNVPFRETDPCTEPPQPYAAAKRAAELLGYTYHKLYGLNFTATRFFTVYGPRGRPDMMPGLLAESLFYGHTVPLYEGDMRRDWTFVDDIVSGVVLALDKPLGYEILNVGRGEPQPLAEFIRVMEAVSGKRAVLEPQPKLAADVYVTYADIGKARRLLGFNPTVSVQAGVERFWEWYQAEQKGLMGA</sequence>
<protein>
    <submittedName>
        <fullName evidence="3">NAD-dependent epimerase/dehydratase</fullName>
    </submittedName>
</protein>
<evidence type="ECO:0000313" key="3">
    <source>
        <dbReference type="EMBL" id="CAA9578999.1"/>
    </source>
</evidence>